<dbReference type="NCBIfam" id="TIGR02937">
    <property type="entry name" value="sigma70-ECF"/>
    <property type="match status" value="1"/>
</dbReference>
<dbReference type="Pfam" id="PF08281">
    <property type="entry name" value="Sigma70_r4_2"/>
    <property type="match status" value="1"/>
</dbReference>
<protein>
    <submittedName>
        <fullName evidence="7">RNA polymerase subunit sigma-24</fullName>
    </submittedName>
</protein>
<dbReference type="KEGG" id="fax:FUAX_28240"/>
<dbReference type="InterPro" id="IPR014284">
    <property type="entry name" value="RNA_pol_sigma-70_dom"/>
</dbReference>
<evidence type="ECO:0000259" key="6">
    <source>
        <dbReference type="Pfam" id="PF08281"/>
    </source>
</evidence>
<dbReference type="InterPro" id="IPR036388">
    <property type="entry name" value="WH-like_DNA-bd_sf"/>
</dbReference>
<dbReference type="SUPFAM" id="SSF88659">
    <property type="entry name" value="Sigma3 and sigma4 domains of RNA polymerase sigma factors"/>
    <property type="match status" value="1"/>
</dbReference>
<evidence type="ECO:0000313" key="7">
    <source>
        <dbReference type="EMBL" id="BDD10392.1"/>
    </source>
</evidence>
<keyword evidence="4" id="KW-0804">Transcription</keyword>
<evidence type="ECO:0000256" key="3">
    <source>
        <dbReference type="ARBA" id="ARBA00023082"/>
    </source>
</evidence>
<reference evidence="7 8" key="1">
    <citation type="submission" date="2021-12" db="EMBL/GenBank/DDBJ databases">
        <title>Genome sequencing of bacteria with rrn-lacking chromosome and rrn-plasmid.</title>
        <authorList>
            <person name="Anda M."/>
            <person name="Iwasaki W."/>
        </authorList>
    </citation>
    <scope>NUCLEOTIDE SEQUENCE [LARGE SCALE GENOMIC DNA]</scope>
    <source>
        <strain evidence="7 8">DSM 100852</strain>
    </source>
</reference>
<dbReference type="PANTHER" id="PTHR43133">
    <property type="entry name" value="RNA POLYMERASE ECF-TYPE SIGMA FACTO"/>
    <property type="match status" value="1"/>
</dbReference>
<gene>
    <name evidence="7" type="ORF">FUAX_28240</name>
</gene>
<keyword evidence="8" id="KW-1185">Reference proteome</keyword>
<dbReference type="EMBL" id="AP025314">
    <property type="protein sequence ID" value="BDD10392.1"/>
    <property type="molecule type" value="Genomic_DNA"/>
</dbReference>
<evidence type="ECO:0000256" key="4">
    <source>
        <dbReference type="ARBA" id="ARBA00023163"/>
    </source>
</evidence>
<dbReference type="InterPro" id="IPR013325">
    <property type="entry name" value="RNA_pol_sigma_r2"/>
</dbReference>
<name>A0AAU9CQZ9_9BACT</name>
<evidence type="ECO:0000256" key="2">
    <source>
        <dbReference type="ARBA" id="ARBA00023015"/>
    </source>
</evidence>
<dbReference type="Pfam" id="PF04542">
    <property type="entry name" value="Sigma70_r2"/>
    <property type="match status" value="1"/>
</dbReference>
<evidence type="ECO:0000256" key="1">
    <source>
        <dbReference type="ARBA" id="ARBA00010641"/>
    </source>
</evidence>
<dbReference type="AlphaFoldDB" id="A0AAU9CQZ9"/>
<dbReference type="InterPro" id="IPR039425">
    <property type="entry name" value="RNA_pol_sigma-70-like"/>
</dbReference>
<keyword evidence="2" id="KW-0805">Transcription regulation</keyword>
<feature type="domain" description="RNA polymerase sigma factor 70 region 4 type 2" evidence="6">
    <location>
        <begin position="121"/>
        <end position="171"/>
    </location>
</feature>
<dbReference type="InterPro" id="IPR013249">
    <property type="entry name" value="RNA_pol_sigma70_r4_t2"/>
</dbReference>
<keyword evidence="3" id="KW-0731">Sigma factor</keyword>
<dbReference type="Gene3D" id="1.10.10.10">
    <property type="entry name" value="Winged helix-like DNA-binding domain superfamily/Winged helix DNA-binding domain"/>
    <property type="match status" value="1"/>
</dbReference>
<dbReference type="Proteomes" id="UP001348817">
    <property type="component" value="Chromosome"/>
</dbReference>
<comment type="similarity">
    <text evidence="1">Belongs to the sigma-70 factor family. ECF subfamily.</text>
</comment>
<dbReference type="PANTHER" id="PTHR43133:SF51">
    <property type="entry name" value="RNA POLYMERASE SIGMA FACTOR"/>
    <property type="match status" value="1"/>
</dbReference>
<dbReference type="GO" id="GO:0003677">
    <property type="term" value="F:DNA binding"/>
    <property type="evidence" value="ECO:0007669"/>
    <property type="project" value="InterPro"/>
</dbReference>
<dbReference type="CDD" id="cd06171">
    <property type="entry name" value="Sigma70_r4"/>
    <property type="match status" value="1"/>
</dbReference>
<dbReference type="SUPFAM" id="SSF88946">
    <property type="entry name" value="Sigma2 domain of RNA polymerase sigma factors"/>
    <property type="match status" value="1"/>
</dbReference>
<dbReference type="InterPro" id="IPR013324">
    <property type="entry name" value="RNA_pol_sigma_r3/r4-like"/>
</dbReference>
<dbReference type="GO" id="GO:0006352">
    <property type="term" value="P:DNA-templated transcription initiation"/>
    <property type="evidence" value="ECO:0007669"/>
    <property type="project" value="InterPro"/>
</dbReference>
<accession>A0AAU9CQZ9</accession>
<sequence length="181" mass="20624">MSISANIHEDLIQGCLRNDERARRKLYQQYAPGMYNVCKRMVNDEDDAKDVLQEVFISAFSNIGNYRGDATFGAWIKRIAVNKSINFLNRKRAELVPLGDSDPADQSAYDEDGDKWSVETVRSALRKLPDGFRVVVSLYLFEGYDHQEIGEILGISPSTSKTQYMRGKKKLLNLLQDEIPQ</sequence>
<evidence type="ECO:0000313" key="8">
    <source>
        <dbReference type="Proteomes" id="UP001348817"/>
    </source>
</evidence>
<dbReference type="GO" id="GO:0016987">
    <property type="term" value="F:sigma factor activity"/>
    <property type="evidence" value="ECO:0007669"/>
    <property type="project" value="UniProtKB-KW"/>
</dbReference>
<dbReference type="RefSeq" id="WP_338391951.1">
    <property type="nucleotide sequence ID" value="NZ_AP025314.1"/>
</dbReference>
<proteinExistence type="inferred from homology"/>
<evidence type="ECO:0000259" key="5">
    <source>
        <dbReference type="Pfam" id="PF04542"/>
    </source>
</evidence>
<dbReference type="Gene3D" id="1.10.1740.10">
    <property type="match status" value="1"/>
</dbReference>
<dbReference type="InterPro" id="IPR007627">
    <property type="entry name" value="RNA_pol_sigma70_r2"/>
</dbReference>
<organism evidence="7 8">
    <name type="scientific">Fulvitalea axinellae</name>
    <dbReference type="NCBI Taxonomy" id="1182444"/>
    <lineage>
        <taxon>Bacteria</taxon>
        <taxon>Pseudomonadati</taxon>
        <taxon>Bacteroidota</taxon>
        <taxon>Cytophagia</taxon>
        <taxon>Cytophagales</taxon>
        <taxon>Persicobacteraceae</taxon>
        <taxon>Fulvitalea</taxon>
    </lineage>
</organism>
<feature type="domain" description="RNA polymerase sigma-70 region 2" evidence="5">
    <location>
        <begin position="26"/>
        <end position="92"/>
    </location>
</feature>